<reference evidence="1 2" key="1">
    <citation type="journal article" date="2003" name="Cell">
        <title>Origins of highly mosaic mycobacteriophage genomes.</title>
        <authorList>
            <person name="Pedulla M.L."/>
            <person name="Ford M.E."/>
            <person name="Houtz J.M."/>
            <person name="Karthikeyan T."/>
            <person name="Wadsworth C."/>
            <person name="Lewis J.A."/>
            <person name="Jacobs-Sera D."/>
            <person name="Falbo J."/>
            <person name="Gross J."/>
            <person name="Pannunzio N.R."/>
            <person name="Brucker W."/>
            <person name="Kumar V."/>
            <person name="Kandasamy J."/>
            <person name="Keenan L."/>
            <person name="Bardarov S."/>
            <person name="Kriakov J."/>
            <person name="Lawrence J.G."/>
            <person name="Jacobs W.R. Jr."/>
            <person name="Hendrix R.W."/>
            <person name="Hatfull G.F."/>
        </authorList>
    </citation>
    <scope>NUCLEOTIDE SEQUENCE</scope>
</reference>
<proteinExistence type="predicted"/>
<keyword evidence="2" id="KW-1185">Reference proteome</keyword>
<dbReference type="EMBL" id="AY129339">
    <property type="protein sequence ID" value="AAN02079.1"/>
    <property type="molecule type" value="Genomic_DNA"/>
</dbReference>
<sequence>MEFPTETAPLTDERYCANPECGIPLEFHRVLIEPGVYMCQRCFRNRRRTIYIDERLASPWQR</sequence>
<dbReference type="RefSeq" id="NP_818563.1">
    <property type="nucleotide sequence ID" value="NC_004689.1"/>
</dbReference>
<organism evidence="1 2">
    <name type="scientific">Mycobacterium phage Barnyard</name>
    <dbReference type="NCBI Taxonomy" id="205880"/>
    <lineage>
        <taxon>Viruses</taxon>
        <taxon>Duplodnaviria</taxon>
        <taxon>Heunggongvirae</taxon>
        <taxon>Uroviricota</taxon>
        <taxon>Caudoviricetes</taxon>
        <taxon>Barnyardvirus</taxon>
        <taxon>Barnyardvirus barnyard</taxon>
    </lineage>
</organism>
<dbReference type="KEGG" id="vg:1260240"/>
<evidence type="ECO:0000313" key="1">
    <source>
        <dbReference type="EMBL" id="AAN02079.1"/>
    </source>
</evidence>
<gene>
    <name evidence="1" type="primary">25</name>
    <name evidence="1" type="ORF">PBI_BARNYARD_25</name>
</gene>
<accession>Q856E7</accession>
<protein>
    <submittedName>
        <fullName evidence="1">Uncharacterized protein</fullName>
    </submittedName>
</protein>
<dbReference type="Proteomes" id="UP000000731">
    <property type="component" value="Segment"/>
</dbReference>
<name>Q856E7_9CAUD</name>
<evidence type="ECO:0000313" key="2">
    <source>
        <dbReference type="Proteomes" id="UP000000731"/>
    </source>
</evidence>